<dbReference type="AlphaFoldDB" id="A0A8J7LVM8"/>
<comment type="caution">
    <text evidence="1">The sequence shown here is derived from an EMBL/GenBank/DDBJ whole genome shotgun (WGS) entry which is preliminary data.</text>
</comment>
<sequence>MPEQHIRSRGIEPFETEAGVPSVAFALTGTTSTQTTAFRDHPNQVIESQMVFLNRVTVTEGVCRNAVLTSADDMVLGDEYRFPLVSPGTACAITVDGVAATIRMFEPVDVGQTTFVARRTHGMTLVSEFGHLLQAQLFAEVSGRTFVGLDNRIDTQLSYTLIDLSPVAEAG</sequence>
<organism evidence="1 2">
    <name type="scientific">Sedimentitalea arenosa</name>
    <dbReference type="NCBI Taxonomy" id="2798803"/>
    <lineage>
        <taxon>Bacteria</taxon>
        <taxon>Pseudomonadati</taxon>
        <taxon>Pseudomonadota</taxon>
        <taxon>Alphaproteobacteria</taxon>
        <taxon>Rhodobacterales</taxon>
        <taxon>Paracoccaceae</taxon>
        <taxon>Sedimentitalea</taxon>
    </lineage>
</organism>
<evidence type="ECO:0000313" key="2">
    <source>
        <dbReference type="Proteomes" id="UP000619079"/>
    </source>
</evidence>
<dbReference type="EMBL" id="JAELVR010000003">
    <property type="protein sequence ID" value="MBJ6371106.1"/>
    <property type="molecule type" value="Genomic_DNA"/>
</dbReference>
<evidence type="ECO:0000313" key="1">
    <source>
        <dbReference type="EMBL" id="MBJ6371106.1"/>
    </source>
</evidence>
<proteinExistence type="predicted"/>
<dbReference type="Proteomes" id="UP000619079">
    <property type="component" value="Unassembled WGS sequence"/>
</dbReference>
<name>A0A8J7LVM8_9RHOB</name>
<keyword evidence="2" id="KW-1185">Reference proteome</keyword>
<reference evidence="1" key="1">
    <citation type="submission" date="2020-12" db="EMBL/GenBank/DDBJ databases">
        <title>Sedimentitalea sp. nov., isolated from sand in Incheon.</title>
        <authorList>
            <person name="Kim W."/>
        </authorList>
    </citation>
    <scope>NUCLEOTIDE SEQUENCE</scope>
    <source>
        <strain evidence="1">CAU 1593</strain>
    </source>
</reference>
<gene>
    <name evidence="1" type="ORF">JF290_06170</name>
</gene>
<accession>A0A8J7LVM8</accession>
<protein>
    <submittedName>
        <fullName evidence="1">Uncharacterized protein</fullName>
    </submittedName>
</protein>
<dbReference type="RefSeq" id="WP_199023885.1">
    <property type="nucleotide sequence ID" value="NZ_JAELVR010000003.1"/>
</dbReference>